<dbReference type="GO" id="GO:0003677">
    <property type="term" value="F:DNA binding"/>
    <property type="evidence" value="ECO:0007669"/>
    <property type="project" value="UniProtKB-KW"/>
</dbReference>
<keyword evidence="3" id="KW-0233">DNA recombination</keyword>
<dbReference type="Pfam" id="PF00589">
    <property type="entry name" value="Phage_integrase"/>
    <property type="match status" value="1"/>
</dbReference>
<reference evidence="5 6" key="1">
    <citation type="journal article" date="2019" name="Emerg. Microbes Infect.">
        <title>Comprehensive subspecies identification of 175 nontuberculous mycobacteria species based on 7547 genomic profiles.</title>
        <authorList>
            <person name="Matsumoto Y."/>
            <person name="Kinjo T."/>
            <person name="Motooka D."/>
            <person name="Nabeya D."/>
            <person name="Jung N."/>
            <person name="Uechi K."/>
            <person name="Horii T."/>
            <person name="Iida T."/>
            <person name="Fujita J."/>
            <person name="Nakamura S."/>
        </authorList>
    </citation>
    <scope>NUCLEOTIDE SEQUENCE [LARGE SCALE GENOMIC DNA]</scope>
    <source>
        <strain evidence="5 6">JCM 30723</strain>
    </source>
</reference>
<dbReference type="InterPro" id="IPR050090">
    <property type="entry name" value="Tyrosine_recombinase_XerCD"/>
</dbReference>
<gene>
    <name evidence="5" type="ORF">MALGJ_09900</name>
</gene>
<comment type="caution">
    <text evidence="5">The sequence shown here is derived from an EMBL/GenBank/DDBJ whole genome shotgun (WGS) entry which is preliminary data.</text>
</comment>
<dbReference type="GO" id="GO:0006310">
    <property type="term" value="P:DNA recombination"/>
    <property type="evidence" value="ECO:0007669"/>
    <property type="project" value="UniProtKB-KW"/>
</dbReference>
<name>A0A7I9Y6U4_MYCAL</name>
<accession>A0A7I9Y6U4</accession>
<dbReference type="InterPro" id="IPR002104">
    <property type="entry name" value="Integrase_catalytic"/>
</dbReference>
<feature type="domain" description="Tyr recombinase" evidence="4">
    <location>
        <begin position="152"/>
        <end position="336"/>
    </location>
</feature>
<dbReference type="PANTHER" id="PTHR30349">
    <property type="entry name" value="PHAGE INTEGRASE-RELATED"/>
    <property type="match status" value="1"/>
</dbReference>
<dbReference type="InterPro" id="IPR011010">
    <property type="entry name" value="DNA_brk_join_enz"/>
</dbReference>
<evidence type="ECO:0000313" key="6">
    <source>
        <dbReference type="Proteomes" id="UP000465305"/>
    </source>
</evidence>
<dbReference type="InterPro" id="IPR010998">
    <property type="entry name" value="Integrase_recombinase_N"/>
</dbReference>
<evidence type="ECO:0000259" key="4">
    <source>
        <dbReference type="PROSITE" id="PS51898"/>
    </source>
</evidence>
<dbReference type="EMBL" id="BLKY01000001">
    <property type="protein sequence ID" value="GFG84314.1"/>
    <property type="molecule type" value="Genomic_DNA"/>
</dbReference>
<keyword evidence="2" id="KW-0238">DNA-binding</keyword>
<dbReference type="SUPFAM" id="SSF56349">
    <property type="entry name" value="DNA breaking-rejoining enzymes"/>
    <property type="match status" value="1"/>
</dbReference>
<dbReference type="CDD" id="cd01189">
    <property type="entry name" value="INT_ICEBs1_C_like"/>
    <property type="match status" value="1"/>
</dbReference>
<evidence type="ECO:0000256" key="3">
    <source>
        <dbReference type="ARBA" id="ARBA00023172"/>
    </source>
</evidence>
<dbReference type="Gene3D" id="1.10.150.130">
    <property type="match status" value="1"/>
</dbReference>
<evidence type="ECO:0000313" key="5">
    <source>
        <dbReference type="EMBL" id="GFG84314.1"/>
    </source>
</evidence>
<proteinExistence type="inferred from homology"/>
<dbReference type="AlphaFoldDB" id="A0A7I9Y6U4"/>
<organism evidence="5 6">
    <name type="scientific">Mycolicibacter algericus</name>
    <name type="common">Mycobacterium algericum</name>
    <dbReference type="NCBI Taxonomy" id="1288388"/>
    <lineage>
        <taxon>Bacteria</taxon>
        <taxon>Bacillati</taxon>
        <taxon>Actinomycetota</taxon>
        <taxon>Actinomycetes</taxon>
        <taxon>Mycobacteriales</taxon>
        <taxon>Mycobacteriaceae</taxon>
        <taxon>Mycolicibacter</taxon>
    </lineage>
</organism>
<evidence type="ECO:0000256" key="2">
    <source>
        <dbReference type="ARBA" id="ARBA00023125"/>
    </source>
</evidence>
<protein>
    <recommendedName>
        <fullName evidence="4">Tyr recombinase domain-containing protein</fullName>
    </recommendedName>
</protein>
<dbReference type="GO" id="GO:0015074">
    <property type="term" value="P:DNA integration"/>
    <property type="evidence" value="ECO:0007669"/>
    <property type="project" value="InterPro"/>
</dbReference>
<dbReference type="PANTHER" id="PTHR30349:SF64">
    <property type="entry name" value="PROPHAGE INTEGRASE INTD-RELATED"/>
    <property type="match status" value="1"/>
</dbReference>
<sequence length="349" mass="38262">MRYRKPDGRQTDKWGFQTKREAQAFAATVEVSKLKGEYVAPSLGKVTVGELVTAWLERKEATTRTSYYRTLPSAWKNHVAPTWGKVQVARVDRLGVEEWVAGMRSAELSATVVKRAHGVLCGILDDAVKAGRISVNPARGLDRGTLPRKTGRRRVYMTAEDVARLAAECGEHETLILTLAYTGIRPGEAVALKVGDVDFDRRRLQIHSNAVELGNTFDVGPTKTYHRRSVPVPEFVLDRIKAESSGKGREALVFPGPDGGYLRQPKTGSGWLEAAVKRAEVERVTLYGLRHTFASLAHSSRASVLAVSRSMGHKSAAMTLDQYSDLFDSDLDAVGTAMNTLGLGLDPEQ</sequence>
<dbReference type="Proteomes" id="UP000465305">
    <property type="component" value="Unassembled WGS sequence"/>
</dbReference>
<dbReference type="InterPro" id="IPR013762">
    <property type="entry name" value="Integrase-like_cat_sf"/>
</dbReference>
<dbReference type="Gene3D" id="1.10.443.10">
    <property type="entry name" value="Intergrase catalytic core"/>
    <property type="match status" value="1"/>
</dbReference>
<evidence type="ECO:0000256" key="1">
    <source>
        <dbReference type="ARBA" id="ARBA00008857"/>
    </source>
</evidence>
<dbReference type="PROSITE" id="PS51898">
    <property type="entry name" value="TYR_RECOMBINASE"/>
    <property type="match status" value="1"/>
</dbReference>
<comment type="similarity">
    <text evidence="1">Belongs to the 'phage' integrase family.</text>
</comment>